<gene>
    <name evidence="1" type="ORF">BSL82_04940</name>
</gene>
<sequence length="102" mass="10852">MADANLQAESADSKPDTFEQRLGSFTINGVREFYESSAEKVTLLTGFIHALSAVIGSAHLECAHCGQSSRAHELNGDLKERATEAIGYLAALANFYASEGGD</sequence>
<dbReference type="STRING" id="1921510.BSL82_04940"/>
<evidence type="ECO:0000313" key="2">
    <source>
        <dbReference type="Proteomes" id="UP000182063"/>
    </source>
</evidence>
<reference evidence="2" key="1">
    <citation type="submission" date="2016-11" db="EMBL/GenBank/DDBJ databases">
        <title>Complete Genome Sequence of alachlor-degrading Sphingomonas sp. strain JJ-A5.</title>
        <authorList>
            <person name="Lee H."/>
            <person name="Ka J.-O."/>
        </authorList>
    </citation>
    <scope>NUCLEOTIDE SEQUENCE [LARGE SCALE GENOMIC DNA]</scope>
    <source>
        <strain evidence="2">JJ-A5</strain>
    </source>
</reference>
<keyword evidence="2" id="KW-1185">Reference proteome</keyword>
<organism evidence="1 2">
    <name type="scientific">Tardibacter chloracetimidivorans</name>
    <dbReference type="NCBI Taxonomy" id="1921510"/>
    <lineage>
        <taxon>Bacteria</taxon>
        <taxon>Pseudomonadati</taxon>
        <taxon>Pseudomonadota</taxon>
        <taxon>Alphaproteobacteria</taxon>
        <taxon>Sphingomonadales</taxon>
        <taxon>Sphingomonadaceae</taxon>
        <taxon>Tardibacter</taxon>
    </lineage>
</organism>
<dbReference type="EMBL" id="CP018221">
    <property type="protein sequence ID" value="API58740.1"/>
    <property type="molecule type" value="Genomic_DNA"/>
</dbReference>
<accession>A0A1L3ZT18</accession>
<dbReference type="AlphaFoldDB" id="A0A1L3ZT18"/>
<name>A0A1L3ZT18_9SPHN</name>
<dbReference type="RefSeq" id="WP_072596294.1">
    <property type="nucleotide sequence ID" value="NZ_CP018221.1"/>
</dbReference>
<dbReference type="Proteomes" id="UP000182063">
    <property type="component" value="Chromosome"/>
</dbReference>
<dbReference type="KEGG" id="sphj:BSL82_04940"/>
<evidence type="ECO:0000313" key="1">
    <source>
        <dbReference type="EMBL" id="API58740.1"/>
    </source>
</evidence>
<protein>
    <submittedName>
        <fullName evidence="1">Uncharacterized protein</fullName>
    </submittedName>
</protein>
<proteinExistence type="predicted"/>